<evidence type="ECO:0008006" key="2">
    <source>
        <dbReference type="Google" id="ProtNLM"/>
    </source>
</evidence>
<gene>
    <name evidence="1" type="ORF">UFOVP331_21</name>
</gene>
<organism evidence="1">
    <name type="scientific">uncultured Caudovirales phage</name>
    <dbReference type="NCBI Taxonomy" id="2100421"/>
    <lineage>
        <taxon>Viruses</taxon>
        <taxon>Duplodnaviria</taxon>
        <taxon>Heunggongvirae</taxon>
        <taxon>Uroviricota</taxon>
        <taxon>Caudoviricetes</taxon>
        <taxon>Peduoviridae</taxon>
        <taxon>Maltschvirus</taxon>
        <taxon>Maltschvirus maltsch</taxon>
    </lineage>
</organism>
<evidence type="ECO:0000313" key="1">
    <source>
        <dbReference type="EMBL" id="CAB4138396.1"/>
    </source>
</evidence>
<protein>
    <recommendedName>
        <fullName evidence="2">LysM domain-containing protein</fullName>
    </recommendedName>
</protein>
<name>A0A6J5LZW4_9CAUD</name>
<proteinExistence type="predicted"/>
<reference evidence="1" key="1">
    <citation type="submission" date="2020-04" db="EMBL/GenBank/DDBJ databases">
        <authorList>
            <person name="Chiriac C."/>
            <person name="Salcher M."/>
            <person name="Ghai R."/>
            <person name="Kavagutti S V."/>
        </authorList>
    </citation>
    <scope>NUCLEOTIDE SEQUENCE</scope>
</reference>
<accession>A0A6J5LZW4</accession>
<dbReference type="EMBL" id="LR796345">
    <property type="protein sequence ID" value="CAB4138396.1"/>
    <property type="molecule type" value="Genomic_DNA"/>
</dbReference>
<sequence length="107" mass="12150">MNRYQNIPQTKINARQAYVTSRYPEVPVSVDDIYVYTTQGDRFDLLAQQYYNDSSLWWIISIANTAVAGTSLPSDLPQNSLMVPEGLQIRIPNNPQNVISAFNLINQ</sequence>